<name>A0AA38J2V3_9CUCU</name>
<organism evidence="2 3">
    <name type="scientific">Zophobas morio</name>
    <dbReference type="NCBI Taxonomy" id="2755281"/>
    <lineage>
        <taxon>Eukaryota</taxon>
        <taxon>Metazoa</taxon>
        <taxon>Ecdysozoa</taxon>
        <taxon>Arthropoda</taxon>
        <taxon>Hexapoda</taxon>
        <taxon>Insecta</taxon>
        <taxon>Pterygota</taxon>
        <taxon>Neoptera</taxon>
        <taxon>Endopterygota</taxon>
        <taxon>Coleoptera</taxon>
        <taxon>Polyphaga</taxon>
        <taxon>Cucujiformia</taxon>
        <taxon>Tenebrionidae</taxon>
        <taxon>Zophobas</taxon>
    </lineage>
</organism>
<comment type="caution">
    <text evidence="2">The sequence shown here is derived from an EMBL/GenBank/DDBJ whole genome shotgun (WGS) entry which is preliminary data.</text>
</comment>
<protein>
    <recommendedName>
        <fullName evidence="4">Transmembrane protein</fullName>
    </recommendedName>
</protein>
<evidence type="ECO:0008006" key="4">
    <source>
        <dbReference type="Google" id="ProtNLM"/>
    </source>
</evidence>
<dbReference type="EMBL" id="JALNTZ010000002">
    <property type="protein sequence ID" value="KAJ3664287.1"/>
    <property type="molecule type" value="Genomic_DNA"/>
</dbReference>
<dbReference type="Proteomes" id="UP001168821">
    <property type="component" value="Unassembled WGS sequence"/>
</dbReference>
<feature type="transmembrane region" description="Helical" evidence="1">
    <location>
        <begin position="121"/>
        <end position="143"/>
    </location>
</feature>
<evidence type="ECO:0000313" key="3">
    <source>
        <dbReference type="Proteomes" id="UP001168821"/>
    </source>
</evidence>
<dbReference type="AlphaFoldDB" id="A0AA38J2V3"/>
<keyword evidence="1" id="KW-1133">Transmembrane helix</keyword>
<gene>
    <name evidence="2" type="ORF">Zmor_008469</name>
</gene>
<proteinExistence type="predicted"/>
<reference evidence="2" key="1">
    <citation type="journal article" date="2023" name="G3 (Bethesda)">
        <title>Whole genome assemblies of Zophobas morio and Tenebrio molitor.</title>
        <authorList>
            <person name="Kaur S."/>
            <person name="Stinson S.A."/>
            <person name="diCenzo G.C."/>
        </authorList>
    </citation>
    <scope>NUCLEOTIDE SEQUENCE</scope>
    <source>
        <strain evidence="2">QUZm001</strain>
    </source>
</reference>
<keyword evidence="3" id="KW-1185">Reference proteome</keyword>
<keyword evidence="1" id="KW-0812">Transmembrane</keyword>
<keyword evidence="1" id="KW-0472">Membrane</keyword>
<sequence length="166" mass="19216">MCEQLTDEKMDIKPSHTQPTALRTRLSLNSCFVFGGVFEGDERLHNNTRFLFRAYSNYYTGRSTTKNLDLRPSSLSSRSHPVSVTVRAAVIRSILFPALFHLRKRHKILSYVRCNSPSYRVIICSSIFLRFALYMAATLNTYISLDPRDKSLRMARFVLGRRPPHR</sequence>
<evidence type="ECO:0000256" key="1">
    <source>
        <dbReference type="SAM" id="Phobius"/>
    </source>
</evidence>
<accession>A0AA38J2V3</accession>
<evidence type="ECO:0000313" key="2">
    <source>
        <dbReference type="EMBL" id="KAJ3664287.1"/>
    </source>
</evidence>